<dbReference type="GeneID" id="14886144"/>
<keyword evidence="1" id="KW-0175">Coiled coil</keyword>
<sequence>MINTSIVYFLFVFQISSHSAEISDYEYVLCDDYDTNSVDDLSDLFDSLDLEYLLEDDSFFKNVKEKYHKAVNLIKNKVESTVTKGANKLVDKGDTIQNKLGNVKEKLENPKKKAKKVKKYSLYGGLIPTPLSPGFLAVSSTAGVVEKAIQKTQDGADIGIKATQVGQEGSKAFLETEGTFTDKLKAGKQAAIDRYNEINEESKAQKLLEKEKKDKKRKMKSLDGKMYSKLTMLKGAKKLKKTDDNKQTSNNSKGVQETTADTDKDESSKLNNKDKKAGLKISKKIGKRTNRIANVVKSFSNDNATTIVKRGVSKIMKKAKTKVNNKINEAYRTVKGFENSVRDAKYKISKLPKKLKTKVSQLKEKKKAFKALRKRHKKEKKPLLS</sequence>
<evidence type="ECO:0000313" key="5">
    <source>
        <dbReference type="Proteomes" id="UP000014680"/>
    </source>
</evidence>
<evidence type="ECO:0000256" key="1">
    <source>
        <dbReference type="SAM" id="Coils"/>
    </source>
</evidence>
<dbReference type="AlphaFoldDB" id="L7FKS8"/>
<feature type="coiled-coil region" evidence="1">
    <location>
        <begin position="198"/>
        <end position="225"/>
    </location>
</feature>
<protein>
    <submittedName>
        <fullName evidence="4">Uncharacterized protein</fullName>
    </submittedName>
</protein>
<proteinExistence type="predicted"/>
<keyword evidence="5" id="KW-1185">Reference proteome</keyword>
<feature type="compositionally biased region" description="Basic and acidic residues" evidence="2">
    <location>
        <begin position="261"/>
        <end position="275"/>
    </location>
</feature>
<dbReference type="Proteomes" id="UP000014680">
    <property type="component" value="Unassembled WGS sequence"/>
</dbReference>
<evidence type="ECO:0000256" key="2">
    <source>
        <dbReference type="SAM" id="MobiDB-lite"/>
    </source>
</evidence>
<dbReference type="VEuPathDB" id="AmoebaDB:EIN_354230"/>
<feature type="compositionally biased region" description="Polar residues" evidence="2">
    <location>
        <begin position="247"/>
        <end position="259"/>
    </location>
</feature>
<reference evidence="4 5" key="1">
    <citation type="submission" date="2012-10" db="EMBL/GenBank/DDBJ databases">
        <authorList>
            <person name="Zafar N."/>
            <person name="Inman J."/>
            <person name="Hall N."/>
            <person name="Lorenzi H."/>
            <person name="Caler E."/>
        </authorList>
    </citation>
    <scope>NUCLEOTIDE SEQUENCE [LARGE SCALE GENOMIC DNA]</scope>
    <source>
        <strain evidence="4 5">IP1</strain>
    </source>
</reference>
<keyword evidence="3" id="KW-0732">Signal</keyword>
<feature type="region of interest" description="Disordered" evidence="2">
    <location>
        <begin position="236"/>
        <end position="275"/>
    </location>
</feature>
<dbReference type="RefSeq" id="XP_004253922.1">
    <property type="nucleotide sequence ID" value="XM_004253874.1"/>
</dbReference>
<gene>
    <name evidence="4" type="ORF">EIN_354230</name>
</gene>
<feature type="compositionally biased region" description="Basic residues" evidence="2">
    <location>
        <begin position="364"/>
        <end position="385"/>
    </location>
</feature>
<accession>L7FKS8</accession>
<organism evidence="4 5">
    <name type="scientific">Entamoeba invadens IP1</name>
    <dbReference type="NCBI Taxonomy" id="370355"/>
    <lineage>
        <taxon>Eukaryota</taxon>
        <taxon>Amoebozoa</taxon>
        <taxon>Evosea</taxon>
        <taxon>Archamoebae</taxon>
        <taxon>Mastigamoebida</taxon>
        <taxon>Entamoebidae</taxon>
        <taxon>Entamoeba</taxon>
    </lineage>
</organism>
<feature type="signal peptide" evidence="3">
    <location>
        <begin position="1"/>
        <end position="19"/>
    </location>
</feature>
<dbReference type="EMBL" id="KB206862">
    <property type="protein sequence ID" value="ELP87151.1"/>
    <property type="molecule type" value="Genomic_DNA"/>
</dbReference>
<name>L7FKS8_ENTIV</name>
<feature type="chain" id="PRO_5003973485" evidence="3">
    <location>
        <begin position="20"/>
        <end position="385"/>
    </location>
</feature>
<evidence type="ECO:0000313" key="4">
    <source>
        <dbReference type="EMBL" id="ELP87151.1"/>
    </source>
</evidence>
<evidence type="ECO:0000256" key="3">
    <source>
        <dbReference type="SAM" id="SignalP"/>
    </source>
</evidence>
<feature type="region of interest" description="Disordered" evidence="2">
    <location>
        <begin position="359"/>
        <end position="385"/>
    </location>
</feature>
<dbReference type="KEGG" id="eiv:EIN_354230"/>